<protein>
    <submittedName>
        <fullName evidence="6">Spore germination protein</fullName>
    </submittedName>
</protein>
<proteinExistence type="inferred from homology"/>
<dbReference type="AlphaFoldDB" id="A0A8I1MFD4"/>
<evidence type="ECO:0000256" key="1">
    <source>
        <dbReference type="ARBA" id="ARBA00004141"/>
    </source>
</evidence>
<dbReference type="PIRSF" id="PIRSF005690">
    <property type="entry name" value="GerBA"/>
    <property type="match status" value="1"/>
</dbReference>
<accession>A0A8I1MFD4</accession>
<dbReference type="EMBL" id="JAEMWV010000004">
    <property type="protein sequence ID" value="MBN8251739.1"/>
    <property type="molecule type" value="Genomic_DNA"/>
</dbReference>
<evidence type="ECO:0000256" key="5">
    <source>
        <dbReference type="SAM" id="Phobius"/>
    </source>
</evidence>
<dbReference type="Pfam" id="PF03323">
    <property type="entry name" value="GerA"/>
    <property type="match status" value="1"/>
</dbReference>
<dbReference type="InterPro" id="IPR050768">
    <property type="entry name" value="UPF0353/GerABKA_families"/>
</dbReference>
<dbReference type="PANTHER" id="PTHR22550">
    <property type="entry name" value="SPORE GERMINATION PROTEIN"/>
    <property type="match status" value="1"/>
</dbReference>
<gene>
    <name evidence="6" type="ORF">JF537_09115</name>
</gene>
<dbReference type="PANTHER" id="PTHR22550:SF5">
    <property type="entry name" value="LEUCINE ZIPPER PROTEIN 4"/>
    <property type="match status" value="1"/>
</dbReference>
<evidence type="ECO:0000256" key="2">
    <source>
        <dbReference type="ARBA" id="ARBA00005278"/>
    </source>
</evidence>
<dbReference type="RefSeq" id="WP_206782500.1">
    <property type="nucleotide sequence ID" value="NZ_CM125968.1"/>
</dbReference>
<dbReference type="Proteomes" id="UP000664578">
    <property type="component" value="Unassembled WGS sequence"/>
</dbReference>
<dbReference type="InterPro" id="IPR004995">
    <property type="entry name" value="Spore_Ger"/>
</dbReference>
<dbReference type="GeneID" id="93683150"/>
<feature type="transmembrane region" description="Helical" evidence="5">
    <location>
        <begin position="376"/>
        <end position="395"/>
    </location>
</feature>
<sequence length="473" mass="53196">MLNSTFQRDTEYVVKTFLELAGDSSDIASKKLWISSTDFVYILYLQGLVDSEKLNQLTEKMIQTKTSSPANTLDRWDSFISTVESSEVYTYKQALTAFFKGEPLLFIHNRTTAFSLNMTIAKQRTWSEPTTEKVVRGPKVALIENLEENIGILRQRASDANLTVEDVFIGEEQLHRTSIVFHKKQCQPHIVNQVRQKLQNINLNNVQDSGMIEEFLEEAPYSPFPQVQNTERPDRVLAAINEGRVAIFVDGSPFALLVPTTIDMIMKSPDDYYERWLAGSLLRLLRYISIFITLFFSAIYISLVSFHQGLLPTELAITIAATREDVPFSPFIEAMVMEVTIELLREAGLRLPTPVGQTVGLVGGVVIGQAAVEAHIVSSVMIIIVAVTAIASFTVPQYGIGLSFRILRFGSMIIAAFLGLYGVTLFLLILVTHLTKLESFGIEYFKPFYAKNSKSWKDSYVRLPFKKANATKK</sequence>
<comment type="caution">
    <text evidence="6">The sequence shown here is derived from an EMBL/GenBank/DDBJ whole genome shotgun (WGS) entry which is preliminary data.</text>
</comment>
<evidence type="ECO:0000256" key="4">
    <source>
        <dbReference type="PIRNR" id="PIRNR005690"/>
    </source>
</evidence>
<keyword evidence="3 4" id="KW-0472">Membrane</keyword>
<comment type="similarity">
    <text evidence="2 4">Belongs to the GerABKA family.</text>
</comment>
<feature type="transmembrane region" description="Helical" evidence="5">
    <location>
        <begin position="284"/>
        <end position="303"/>
    </location>
</feature>
<dbReference type="GO" id="GO:0009847">
    <property type="term" value="P:spore germination"/>
    <property type="evidence" value="ECO:0007669"/>
    <property type="project" value="UniProtKB-UniRule"/>
</dbReference>
<dbReference type="GO" id="GO:0005886">
    <property type="term" value="C:plasma membrane"/>
    <property type="evidence" value="ECO:0007669"/>
    <property type="project" value="UniProtKB-SubCell"/>
</dbReference>
<evidence type="ECO:0000313" key="6">
    <source>
        <dbReference type="EMBL" id="MBN8251739.1"/>
    </source>
</evidence>
<evidence type="ECO:0000256" key="3">
    <source>
        <dbReference type="ARBA" id="ARBA00023136"/>
    </source>
</evidence>
<name>A0A8I1MFD4_9BACI</name>
<evidence type="ECO:0000313" key="7">
    <source>
        <dbReference type="Proteomes" id="UP000664578"/>
    </source>
</evidence>
<feature type="transmembrane region" description="Helical" evidence="5">
    <location>
        <begin position="407"/>
        <end position="431"/>
    </location>
</feature>
<comment type="subcellular location">
    <subcellularLocation>
        <location evidence="4">Cell membrane</location>
    </subcellularLocation>
    <subcellularLocation>
        <location evidence="1">Membrane</location>
        <topology evidence="1">Multi-pass membrane protein</topology>
    </subcellularLocation>
</comment>
<keyword evidence="5" id="KW-0812">Transmembrane</keyword>
<reference evidence="6" key="1">
    <citation type="submission" date="2020-12" db="EMBL/GenBank/DDBJ databases">
        <title>PHA producing bacteria isolated from mangrove.</title>
        <authorList>
            <person name="Zheng W."/>
            <person name="Yu S."/>
            <person name="Huang Y."/>
        </authorList>
    </citation>
    <scope>NUCLEOTIDE SEQUENCE</scope>
    <source>
        <strain evidence="6">GN22-4</strain>
    </source>
</reference>
<organism evidence="6 7">
    <name type="scientific">Priestia flexa</name>
    <dbReference type="NCBI Taxonomy" id="86664"/>
    <lineage>
        <taxon>Bacteria</taxon>
        <taxon>Bacillati</taxon>
        <taxon>Bacillota</taxon>
        <taxon>Bacilli</taxon>
        <taxon>Bacillales</taxon>
        <taxon>Bacillaceae</taxon>
        <taxon>Priestia</taxon>
    </lineage>
</organism>
<keyword evidence="5" id="KW-1133">Transmembrane helix</keyword>